<keyword evidence="2 3" id="KW-0802">TPR repeat</keyword>
<dbReference type="InterPro" id="IPR051012">
    <property type="entry name" value="CellSynth/LPSAsmb/PSIAsmb"/>
</dbReference>
<dbReference type="SUPFAM" id="SSF48452">
    <property type="entry name" value="TPR-like"/>
    <property type="match status" value="3"/>
</dbReference>
<feature type="repeat" description="TPR" evidence="3">
    <location>
        <begin position="130"/>
        <end position="163"/>
    </location>
</feature>
<evidence type="ECO:0000256" key="4">
    <source>
        <dbReference type="SAM" id="MobiDB-lite"/>
    </source>
</evidence>
<organism evidence="5 6">
    <name type="scientific">Planctopirus hydrillae</name>
    <dbReference type="NCBI Taxonomy" id="1841610"/>
    <lineage>
        <taxon>Bacteria</taxon>
        <taxon>Pseudomonadati</taxon>
        <taxon>Planctomycetota</taxon>
        <taxon>Planctomycetia</taxon>
        <taxon>Planctomycetales</taxon>
        <taxon>Planctomycetaceae</taxon>
        <taxon>Planctopirus</taxon>
    </lineage>
</organism>
<evidence type="ECO:0000256" key="2">
    <source>
        <dbReference type="ARBA" id="ARBA00022803"/>
    </source>
</evidence>
<accession>A0A1C3ETZ4</accession>
<dbReference type="Pfam" id="PF13181">
    <property type="entry name" value="TPR_8"/>
    <property type="match status" value="1"/>
</dbReference>
<dbReference type="SMART" id="SM00028">
    <property type="entry name" value="TPR"/>
    <property type="match status" value="12"/>
</dbReference>
<evidence type="ECO:0000313" key="5">
    <source>
        <dbReference type="EMBL" id="ODA36665.1"/>
    </source>
</evidence>
<dbReference type="InterPro" id="IPR011717">
    <property type="entry name" value="TPR-4"/>
</dbReference>
<dbReference type="PROSITE" id="PS50005">
    <property type="entry name" value="TPR"/>
    <property type="match status" value="3"/>
</dbReference>
<dbReference type="Pfam" id="PF14559">
    <property type="entry name" value="TPR_19"/>
    <property type="match status" value="1"/>
</dbReference>
<evidence type="ECO:0000256" key="3">
    <source>
        <dbReference type="PROSITE-ProRule" id="PRU00339"/>
    </source>
</evidence>
<sequence>MPRENLEGQGMEHVRKWSLGLTAFRLRRDGGFHLFKFSLMIPCCVAISVVSGHGLADAFLKPVAAQEVVTPPPVSEEATRKTAASEETQPAGSPKVPAGPVIQLQPLDEPAVPLTPKTPRTPAEEKQAEALAWFMSGSLFESRLEWKRAYTAYQRAAELDPGSAETYRKLMQIALIQEQPAQAMSWAMKVVDLDPADFEVLHTLAAGMAAQQKGAEAIKFLEQAANSPTLDPLSNWAIRLQRDLAILYLATGDIPKAADKYELLLKVFKKPDEFKLDPRFRNELMNDPRTGAERVAQVLLDAERVAPAREALELAVKTGKASRGNVNFYQAKLLLLEGKPAEALVELQKYIDAQRQSKGREAYELLSQILSRSGLEGELIDRLTAIAEKDQRNSTLQFFLAEKLTDRGDYEKAEKIYEASLKGSRDLKGYLGLSRLYRKQKVADKLLDTLGRGLSQAPPDGVDEIEAEFESVAKDRELVGLVIDAGRRQATAEPRELTFEEAYLVAKLASQGEQIDAAIEFFRKAKEIAPDRGGIVLSDLAEMLLKADRYADAAQVLEEALEEPAMADRKPNLLFQLSQAREMNGNTEGALEAIDQAIRLIPQAAVLQFQKGWIYYHSRNFEKAIAQFETVLRDFPGETRIVRQCQFSLSNIYVMQGDIPRGEAILEKVLEEDPEDISVNNDLGYLYADQGKNLEKAEKMIRKAVAAEPENAAYLDSLGWVLFKLGKYEEALSPLEKAAEMRTGGDGTIYEHLGDAYDKLGRAADAQKAWAKAMEKSRAERLPDEKLLKRLEEKLGTAAKPKEEAKPQGSKQEGAKPEGGKPQGVEPTS</sequence>
<dbReference type="GO" id="GO:0042802">
    <property type="term" value="F:identical protein binding"/>
    <property type="evidence" value="ECO:0007669"/>
    <property type="project" value="InterPro"/>
</dbReference>
<name>A0A1C3ETZ4_9PLAN</name>
<dbReference type="InterPro" id="IPR011990">
    <property type="entry name" value="TPR-like_helical_dom_sf"/>
</dbReference>
<feature type="repeat" description="TPR" evidence="3">
    <location>
        <begin position="712"/>
        <end position="745"/>
    </location>
</feature>
<gene>
    <name evidence="5" type="ORF">A6X21_15625</name>
</gene>
<feature type="region of interest" description="Disordered" evidence="4">
    <location>
        <begin position="69"/>
        <end position="97"/>
    </location>
</feature>
<feature type="compositionally biased region" description="Basic and acidic residues" evidence="4">
    <location>
        <begin position="777"/>
        <end position="806"/>
    </location>
</feature>
<dbReference type="Gene3D" id="1.25.40.10">
    <property type="entry name" value="Tetratricopeptide repeat domain"/>
    <property type="match status" value="4"/>
</dbReference>
<dbReference type="OrthoDB" id="9766710at2"/>
<reference evidence="5 6" key="1">
    <citation type="submission" date="2016-05" db="EMBL/GenBank/DDBJ databases">
        <title>Genomic and physiological characterization of Planctopirus sp. isolated from fresh water lake.</title>
        <authorList>
            <person name="Subhash Y."/>
            <person name="Ramana C."/>
        </authorList>
    </citation>
    <scope>NUCLEOTIDE SEQUENCE [LARGE SCALE GENOMIC DNA]</scope>
    <source>
        <strain evidence="5 6">JC280</strain>
    </source>
</reference>
<comment type="caution">
    <text evidence="5">The sequence shown here is derived from an EMBL/GenBank/DDBJ whole genome shotgun (WGS) entry which is preliminary data.</text>
</comment>
<feature type="region of interest" description="Disordered" evidence="4">
    <location>
        <begin position="777"/>
        <end position="829"/>
    </location>
</feature>
<dbReference type="PANTHER" id="PTHR45586">
    <property type="entry name" value="TPR REPEAT-CONTAINING PROTEIN PA4667"/>
    <property type="match status" value="1"/>
</dbReference>
<dbReference type="Pfam" id="PF07721">
    <property type="entry name" value="TPR_4"/>
    <property type="match status" value="1"/>
</dbReference>
<dbReference type="STRING" id="1841610.A6X21_15625"/>
<dbReference type="PANTHER" id="PTHR45586:SF1">
    <property type="entry name" value="LIPOPOLYSACCHARIDE ASSEMBLY PROTEIN B"/>
    <property type="match status" value="1"/>
</dbReference>
<evidence type="ECO:0000313" key="6">
    <source>
        <dbReference type="Proteomes" id="UP000094828"/>
    </source>
</evidence>
<dbReference type="InterPro" id="IPR019734">
    <property type="entry name" value="TPR_rpt"/>
</dbReference>
<feature type="repeat" description="TPR" evidence="3">
    <location>
        <begin position="571"/>
        <end position="604"/>
    </location>
</feature>
<evidence type="ECO:0000256" key="1">
    <source>
        <dbReference type="ARBA" id="ARBA00022737"/>
    </source>
</evidence>
<keyword evidence="6" id="KW-1185">Reference proteome</keyword>
<keyword evidence="1" id="KW-0677">Repeat</keyword>
<dbReference type="Pfam" id="PF13432">
    <property type="entry name" value="TPR_16"/>
    <property type="match status" value="1"/>
</dbReference>
<dbReference type="AlphaFoldDB" id="A0A1C3ETZ4"/>
<protein>
    <submittedName>
        <fullName evidence="5">Uncharacterized protein</fullName>
    </submittedName>
</protein>
<proteinExistence type="predicted"/>
<dbReference type="EMBL" id="LYDR01000005">
    <property type="protein sequence ID" value="ODA36665.1"/>
    <property type="molecule type" value="Genomic_DNA"/>
</dbReference>
<dbReference type="Proteomes" id="UP000094828">
    <property type="component" value="Unassembled WGS sequence"/>
</dbReference>